<protein>
    <submittedName>
        <fullName evidence="2">Uncharacterized protein</fullName>
    </submittedName>
</protein>
<accession>A0A645C2F9</accession>
<dbReference type="AlphaFoldDB" id="A0A645C2F9"/>
<keyword evidence="1" id="KW-0812">Transmembrane</keyword>
<proteinExistence type="predicted"/>
<name>A0A645C2F9_9ZZZZ</name>
<keyword evidence="1" id="KW-0472">Membrane</keyword>
<organism evidence="2">
    <name type="scientific">bioreactor metagenome</name>
    <dbReference type="NCBI Taxonomy" id="1076179"/>
    <lineage>
        <taxon>unclassified sequences</taxon>
        <taxon>metagenomes</taxon>
        <taxon>ecological metagenomes</taxon>
    </lineage>
</organism>
<sequence length="114" mass="13101">MKYDLGTIITVVAVLLFYIRLIIIQRQRVKKAQYQYAVVRAKNKKSKKTRDKEPEVQYARLGVQIKNWWLVGVAIVLITFGAVIAATHFLGTSLSAYWWVPVLLGIGLFTYELK</sequence>
<feature type="transmembrane region" description="Helical" evidence="1">
    <location>
        <begin position="96"/>
        <end position="113"/>
    </location>
</feature>
<comment type="caution">
    <text evidence="2">The sequence shown here is derived from an EMBL/GenBank/DDBJ whole genome shotgun (WGS) entry which is preliminary data.</text>
</comment>
<evidence type="ECO:0000313" key="2">
    <source>
        <dbReference type="EMBL" id="MPM71960.1"/>
    </source>
</evidence>
<reference evidence="2" key="1">
    <citation type="submission" date="2019-08" db="EMBL/GenBank/DDBJ databases">
        <authorList>
            <person name="Kucharzyk K."/>
            <person name="Murdoch R.W."/>
            <person name="Higgins S."/>
            <person name="Loffler F."/>
        </authorList>
    </citation>
    <scope>NUCLEOTIDE SEQUENCE</scope>
</reference>
<evidence type="ECO:0000256" key="1">
    <source>
        <dbReference type="SAM" id="Phobius"/>
    </source>
</evidence>
<gene>
    <name evidence="2" type="ORF">SDC9_118932</name>
</gene>
<keyword evidence="1" id="KW-1133">Transmembrane helix</keyword>
<feature type="transmembrane region" description="Helical" evidence="1">
    <location>
        <begin position="6"/>
        <end position="23"/>
    </location>
</feature>
<dbReference type="EMBL" id="VSSQ01024441">
    <property type="protein sequence ID" value="MPM71960.1"/>
    <property type="molecule type" value="Genomic_DNA"/>
</dbReference>
<feature type="transmembrane region" description="Helical" evidence="1">
    <location>
        <begin position="68"/>
        <end position="90"/>
    </location>
</feature>